<accession>A0A7W3LSF9</accession>
<name>A0A7W3LSF9_ACTNM</name>
<feature type="region of interest" description="Disordered" evidence="1">
    <location>
        <begin position="69"/>
        <end position="91"/>
    </location>
</feature>
<keyword evidence="3" id="KW-1185">Reference proteome</keyword>
<organism evidence="2 3">
    <name type="scientific">Actinomadura namibiensis</name>
    <dbReference type="NCBI Taxonomy" id="182080"/>
    <lineage>
        <taxon>Bacteria</taxon>
        <taxon>Bacillati</taxon>
        <taxon>Actinomycetota</taxon>
        <taxon>Actinomycetes</taxon>
        <taxon>Streptosporangiales</taxon>
        <taxon>Thermomonosporaceae</taxon>
        <taxon>Actinomadura</taxon>
    </lineage>
</organism>
<evidence type="ECO:0000313" key="2">
    <source>
        <dbReference type="EMBL" id="MBA8953481.1"/>
    </source>
</evidence>
<comment type="caution">
    <text evidence="2">The sequence shown here is derived from an EMBL/GenBank/DDBJ whole genome shotgun (WGS) entry which is preliminary data.</text>
</comment>
<evidence type="ECO:0000256" key="1">
    <source>
        <dbReference type="SAM" id="MobiDB-lite"/>
    </source>
</evidence>
<dbReference type="AlphaFoldDB" id="A0A7W3LSF9"/>
<dbReference type="EMBL" id="JACJIA010000007">
    <property type="protein sequence ID" value="MBA8953481.1"/>
    <property type="molecule type" value="Genomic_DNA"/>
</dbReference>
<gene>
    <name evidence="2" type="ORF">HNR61_005134</name>
</gene>
<dbReference type="RefSeq" id="WP_182845685.1">
    <property type="nucleotide sequence ID" value="NZ_BAAALP010000088.1"/>
</dbReference>
<dbReference type="Proteomes" id="UP000572680">
    <property type="component" value="Unassembled WGS sequence"/>
</dbReference>
<proteinExistence type="predicted"/>
<evidence type="ECO:0000313" key="3">
    <source>
        <dbReference type="Proteomes" id="UP000572680"/>
    </source>
</evidence>
<reference evidence="2 3" key="1">
    <citation type="submission" date="2020-08" db="EMBL/GenBank/DDBJ databases">
        <title>Genomic Encyclopedia of Type Strains, Phase IV (KMG-IV): sequencing the most valuable type-strain genomes for metagenomic binning, comparative biology and taxonomic classification.</title>
        <authorList>
            <person name="Goeker M."/>
        </authorList>
    </citation>
    <scope>NUCLEOTIDE SEQUENCE [LARGE SCALE GENOMIC DNA]</scope>
    <source>
        <strain evidence="2 3">DSM 44197</strain>
    </source>
</reference>
<sequence>MADVEGTWTPVPGTAVAWLNELDPDHCYSGFEPPRGPDAVWLLHAMYVWRQGLVTTTHDDLHRSIRAAGLAEPDPGAEPDAEPGAEPGRDLGDLLEGLVVTGTELGRSGHPGAGWRRLRWAELARGFGEPVVPEGELPGHRCLRRAHPTGSWSAAVAPPAEGCLDREGWHRLMGVLERHSPAGPDTRCLAYYCPLVTAEWDEETVLAGRLGDAGALYDHPAVNSCPSNLWAEDRSWVVYCDWDLWGTKVSGPTPLVEDLLADPELEALRLPWTG</sequence>
<protein>
    <submittedName>
        <fullName evidence="2">Uncharacterized protein</fullName>
    </submittedName>
</protein>